<accession>A0AAV2I9Z8</accession>
<evidence type="ECO:0000256" key="3">
    <source>
        <dbReference type="ARBA" id="ARBA00022825"/>
    </source>
</evidence>
<keyword evidence="2 5" id="KW-0378">Hydrolase</keyword>
<dbReference type="InterPro" id="IPR018114">
    <property type="entry name" value="TRYPSIN_HIS"/>
</dbReference>
<comment type="caution">
    <text evidence="9">The sequence shown here is derived from an EMBL/GenBank/DDBJ whole genome shotgun (WGS) entry which is preliminary data.</text>
</comment>
<feature type="domain" description="Chitin-binding type-2" evidence="8">
    <location>
        <begin position="39"/>
        <end position="98"/>
    </location>
</feature>
<feature type="compositionally biased region" description="Polar residues" evidence="6">
    <location>
        <begin position="92"/>
        <end position="111"/>
    </location>
</feature>
<dbReference type="Gene3D" id="2.40.10.10">
    <property type="entry name" value="Trypsin-like serine proteases"/>
    <property type="match status" value="1"/>
</dbReference>
<dbReference type="InterPro" id="IPR002557">
    <property type="entry name" value="Chitin-bd_dom"/>
</dbReference>
<dbReference type="FunFam" id="2.40.10.10:FF:000003">
    <property type="entry name" value="Transmembrane serine protease 3"/>
    <property type="match status" value="1"/>
</dbReference>
<keyword evidence="10" id="KW-1185">Reference proteome</keyword>
<dbReference type="GO" id="GO:0005576">
    <property type="term" value="C:extracellular region"/>
    <property type="evidence" value="ECO:0007669"/>
    <property type="project" value="InterPro"/>
</dbReference>
<dbReference type="EMBL" id="CAXITT010000509">
    <property type="protein sequence ID" value="CAL1542849.1"/>
    <property type="molecule type" value="Genomic_DNA"/>
</dbReference>
<dbReference type="GO" id="GO:0004252">
    <property type="term" value="F:serine-type endopeptidase activity"/>
    <property type="evidence" value="ECO:0007669"/>
    <property type="project" value="InterPro"/>
</dbReference>
<keyword evidence="3 5" id="KW-0720">Serine protease</keyword>
<evidence type="ECO:0000313" key="10">
    <source>
        <dbReference type="Proteomes" id="UP001497497"/>
    </source>
</evidence>
<dbReference type="PANTHER" id="PTHR24252">
    <property type="entry name" value="ACROSIN-RELATED"/>
    <property type="match status" value="1"/>
</dbReference>
<dbReference type="InterPro" id="IPR033116">
    <property type="entry name" value="TRYPSIN_SER"/>
</dbReference>
<dbReference type="PROSITE" id="PS50240">
    <property type="entry name" value="TRYPSIN_DOM"/>
    <property type="match status" value="1"/>
</dbReference>
<protein>
    <submittedName>
        <fullName evidence="9">Uncharacterized protein</fullName>
    </submittedName>
</protein>
<evidence type="ECO:0000256" key="6">
    <source>
        <dbReference type="SAM" id="MobiDB-lite"/>
    </source>
</evidence>
<gene>
    <name evidence="9" type="ORF">GSLYS_00016383001</name>
</gene>
<dbReference type="PANTHER" id="PTHR24252:SF7">
    <property type="entry name" value="HYALIN"/>
    <property type="match status" value="1"/>
</dbReference>
<dbReference type="InterPro" id="IPR036508">
    <property type="entry name" value="Chitin-bd_dom_sf"/>
</dbReference>
<evidence type="ECO:0000256" key="5">
    <source>
        <dbReference type="RuleBase" id="RU363034"/>
    </source>
</evidence>
<keyword evidence="4" id="KW-1015">Disulfide bond</keyword>
<sequence>MRFVTMLQLNRLDFLYVVMKSMMPVHVILLRTTLSCVVEYPCRTCDDVTVERDPTDCRIYVYCYYGHVWTSKRCGSGQIYSQKVSACVSENTTSECPSSNPVAPSDSTNRPNQEDLRAIQGLTSGRISSRDPTEWPFSKRCGIKATNRIVGGQGAEPGEWAWQVSLQSNYRLVGKRVHYCGGTLIDKSWVITAAHCVYGRDPSQLQIVVGAYNLILRQPDEQTLGVAQIVTYPNFRNYGNYPNDIALLHLESVVKITRSSNIACLPAPGEDIEVDQSLDGVAYSTTGCWTTGWGISRRMGHVYTLNEIKVQLIDQKTCANAWSEYLRDFHICAGNGAAGTCRGDSGGPLVCTKHGRFYLVGVVSWGEDTCLLKDYPNVFTRVSRYTDWIYQVMRTMQAL</sequence>
<reference evidence="9 10" key="1">
    <citation type="submission" date="2024-04" db="EMBL/GenBank/DDBJ databases">
        <authorList>
            <consortium name="Genoscope - CEA"/>
            <person name="William W."/>
        </authorList>
    </citation>
    <scope>NUCLEOTIDE SEQUENCE [LARGE SCALE GENOMIC DNA]</scope>
</reference>
<evidence type="ECO:0000259" key="7">
    <source>
        <dbReference type="PROSITE" id="PS50240"/>
    </source>
</evidence>
<dbReference type="SMART" id="SM00494">
    <property type="entry name" value="ChtBD2"/>
    <property type="match status" value="1"/>
</dbReference>
<dbReference type="CDD" id="cd00190">
    <property type="entry name" value="Tryp_SPc"/>
    <property type="match status" value="1"/>
</dbReference>
<proteinExistence type="predicted"/>
<dbReference type="PROSITE" id="PS00134">
    <property type="entry name" value="TRYPSIN_HIS"/>
    <property type="match status" value="1"/>
</dbReference>
<evidence type="ECO:0000313" key="9">
    <source>
        <dbReference type="EMBL" id="CAL1542849.1"/>
    </source>
</evidence>
<dbReference type="SMART" id="SM00020">
    <property type="entry name" value="Tryp_SPc"/>
    <property type="match status" value="1"/>
</dbReference>
<organism evidence="9 10">
    <name type="scientific">Lymnaea stagnalis</name>
    <name type="common">Great pond snail</name>
    <name type="synonym">Helix stagnalis</name>
    <dbReference type="NCBI Taxonomy" id="6523"/>
    <lineage>
        <taxon>Eukaryota</taxon>
        <taxon>Metazoa</taxon>
        <taxon>Spiralia</taxon>
        <taxon>Lophotrochozoa</taxon>
        <taxon>Mollusca</taxon>
        <taxon>Gastropoda</taxon>
        <taxon>Heterobranchia</taxon>
        <taxon>Euthyneura</taxon>
        <taxon>Panpulmonata</taxon>
        <taxon>Hygrophila</taxon>
        <taxon>Lymnaeoidea</taxon>
        <taxon>Lymnaeidae</taxon>
        <taxon>Lymnaea</taxon>
    </lineage>
</organism>
<dbReference type="Gene3D" id="2.170.140.10">
    <property type="entry name" value="Chitin binding domain"/>
    <property type="match status" value="1"/>
</dbReference>
<evidence type="ECO:0000256" key="2">
    <source>
        <dbReference type="ARBA" id="ARBA00022801"/>
    </source>
</evidence>
<dbReference type="GO" id="GO:0006508">
    <property type="term" value="P:proteolysis"/>
    <property type="evidence" value="ECO:0007669"/>
    <property type="project" value="UniProtKB-KW"/>
</dbReference>
<dbReference type="Pfam" id="PF01607">
    <property type="entry name" value="CBM_14"/>
    <property type="match status" value="1"/>
</dbReference>
<dbReference type="PROSITE" id="PS50940">
    <property type="entry name" value="CHIT_BIND_II"/>
    <property type="match status" value="1"/>
</dbReference>
<dbReference type="InterPro" id="IPR009003">
    <property type="entry name" value="Peptidase_S1_PA"/>
</dbReference>
<dbReference type="AlphaFoldDB" id="A0AAV2I9Z8"/>
<evidence type="ECO:0000256" key="1">
    <source>
        <dbReference type="ARBA" id="ARBA00022670"/>
    </source>
</evidence>
<name>A0AAV2I9Z8_LYMST</name>
<dbReference type="Proteomes" id="UP001497497">
    <property type="component" value="Unassembled WGS sequence"/>
</dbReference>
<evidence type="ECO:0000256" key="4">
    <source>
        <dbReference type="ARBA" id="ARBA00023157"/>
    </source>
</evidence>
<dbReference type="Pfam" id="PF00089">
    <property type="entry name" value="Trypsin"/>
    <property type="match status" value="1"/>
</dbReference>
<dbReference type="GO" id="GO:0008061">
    <property type="term" value="F:chitin binding"/>
    <property type="evidence" value="ECO:0007669"/>
    <property type="project" value="InterPro"/>
</dbReference>
<dbReference type="PRINTS" id="PR00722">
    <property type="entry name" value="CHYMOTRYPSIN"/>
</dbReference>
<evidence type="ECO:0000259" key="8">
    <source>
        <dbReference type="PROSITE" id="PS50940"/>
    </source>
</evidence>
<dbReference type="SUPFAM" id="SSF57625">
    <property type="entry name" value="Invertebrate chitin-binding proteins"/>
    <property type="match status" value="1"/>
</dbReference>
<dbReference type="InterPro" id="IPR001314">
    <property type="entry name" value="Peptidase_S1A"/>
</dbReference>
<dbReference type="PROSITE" id="PS00135">
    <property type="entry name" value="TRYPSIN_SER"/>
    <property type="match status" value="1"/>
</dbReference>
<feature type="region of interest" description="Disordered" evidence="6">
    <location>
        <begin position="92"/>
        <end position="112"/>
    </location>
</feature>
<dbReference type="InterPro" id="IPR043504">
    <property type="entry name" value="Peptidase_S1_PA_chymotrypsin"/>
</dbReference>
<keyword evidence="1 5" id="KW-0645">Protease</keyword>
<feature type="domain" description="Peptidase S1" evidence="7">
    <location>
        <begin position="149"/>
        <end position="394"/>
    </location>
</feature>
<dbReference type="SUPFAM" id="SSF50494">
    <property type="entry name" value="Trypsin-like serine proteases"/>
    <property type="match status" value="1"/>
</dbReference>
<dbReference type="InterPro" id="IPR001254">
    <property type="entry name" value="Trypsin_dom"/>
</dbReference>